<gene>
    <name evidence="2" type="ORF">UN64_02205</name>
</gene>
<dbReference type="OrthoDB" id="8402570at2"/>
<reference evidence="2 3" key="1">
    <citation type="submission" date="2016-11" db="EMBL/GenBank/DDBJ databases">
        <authorList>
            <person name="Jaros S."/>
            <person name="Januszkiewicz K."/>
            <person name="Wedrychowicz H."/>
        </authorList>
    </citation>
    <scope>NUCLEOTIDE SEQUENCE [LARGE SCALE GENOMIC DNA]</scope>
    <source>
        <strain evidence="2 3">Con a/3</strain>
    </source>
</reference>
<keyword evidence="1" id="KW-0472">Membrane</keyword>
<keyword evidence="1" id="KW-0812">Transmembrane</keyword>
<evidence type="ECO:0000256" key="1">
    <source>
        <dbReference type="SAM" id="Phobius"/>
    </source>
</evidence>
<protein>
    <recommendedName>
        <fullName evidence="4">Glycine zipper family protein</fullName>
    </recommendedName>
</protein>
<proteinExistence type="predicted"/>
<dbReference type="RefSeq" id="WP_077359463.1">
    <property type="nucleotide sequence ID" value="NZ_MQMF01000001.1"/>
</dbReference>
<name>A0A1V3GB83_9BACL</name>
<sequence>MNESQWKKFIELWENGSFEDAVNIQLEEQQRGGIAVVDRLFRNQNANSTVVTGISFIDVIYDYLMVNPNVIKSVDFARSEDLASFFTFQQFAASFNFENTGELTRLKGYTAEHLVALELQGKGHEVGFPSTSNQVGYDLIVDGQPFQVKCLNNPTGVYEHFRQYPEIPVLVNQELASSLENNPLVYGTNVSNITVEELTKSTLEHAAEITDLEIPIITLGVSSLTNGYKVITDGLSFRLAGMNVANETASRGMAGMIGKGTGILIGPLFGPAGVVVLPIIMGLGGAYHGKKLTKFIKKLYTQKEKQQVLYDLEILLSKLLSVFPKKELMRKSTFQTVLDHIKSHFVLKNIHILLEKKYREKQIYTQNKRDELNEYLIRTQKDRINLETEVQHILDTVLKSQVHPFLYQKELTSFAESYKTLMKI</sequence>
<organism evidence="2 3">
    <name type="scientific">Fictibacillus arsenicus</name>
    <dbReference type="NCBI Taxonomy" id="255247"/>
    <lineage>
        <taxon>Bacteria</taxon>
        <taxon>Bacillati</taxon>
        <taxon>Bacillota</taxon>
        <taxon>Bacilli</taxon>
        <taxon>Bacillales</taxon>
        <taxon>Fictibacillaceae</taxon>
        <taxon>Fictibacillus</taxon>
    </lineage>
</organism>
<keyword evidence="1" id="KW-1133">Transmembrane helix</keyword>
<evidence type="ECO:0000313" key="2">
    <source>
        <dbReference type="EMBL" id="OOE14048.1"/>
    </source>
</evidence>
<feature type="transmembrane region" description="Helical" evidence="1">
    <location>
        <begin position="268"/>
        <end position="288"/>
    </location>
</feature>
<dbReference type="EMBL" id="MQMF01000001">
    <property type="protein sequence ID" value="OOE14048.1"/>
    <property type="molecule type" value="Genomic_DNA"/>
</dbReference>
<accession>A0A1V3GB83</accession>
<evidence type="ECO:0000313" key="3">
    <source>
        <dbReference type="Proteomes" id="UP000188597"/>
    </source>
</evidence>
<evidence type="ECO:0008006" key="4">
    <source>
        <dbReference type="Google" id="ProtNLM"/>
    </source>
</evidence>
<dbReference type="AlphaFoldDB" id="A0A1V3GB83"/>
<dbReference type="Proteomes" id="UP000188597">
    <property type="component" value="Unassembled WGS sequence"/>
</dbReference>
<comment type="caution">
    <text evidence="2">The sequence shown here is derived from an EMBL/GenBank/DDBJ whole genome shotgun (WGS) entry which is preliminary data.</text>
</comment>